<protein>
    <recommendedName>
        <fullName evidence="7">RRM domain-containing protein</fullName>
    </recommendedName>
</protein>
<organism evidence="5 6">
    <name type="scientific">Conger conger</name>
    <name type="common">Conger eel</name>
    <name type="synonym">Muraena conger</name>
    <dbReference type="NCBI Taxonomy" id="82655"/>
    <lineage>
        <taxon>Eukaryota</taxon>
        <taxon>Metazoa</taxon>
        <taxon>Chordata</taxon>
        <taxon>Craniata</taxon>
        <taxon>Vertebrata</taxon>
        <taxon>Euteleostomi</taxon>
        <taxon>Actinopterygii</taxon>
        <taxon>Neopterygii</taxon>
        <taxon>Teleostei</taxon>
        <taxon>Anguilliformes</taxon>
        <taxon>Congridae</taxon>
        <taxon>Conger</taxon>
    </lineage>
</organism>
<dbReference type="InterPro" id="IPR047131">
    <property type="entry name" value="RBFOX1-like"/>
</dbReference>
<name>A0A9Q1HQT9_CONCO</name>
<keyword evidence="6" id="KW-1185">Reference proteome</keyword>
<dbReference type="AlphaFoldDB" id="A0A9Q1HQT9"/>
<feature type="region of interest" description="Disordered" evidence="4">
    <location>
        <begin position="136"/>
        <end position="173"/>
    </location>
</feature>
<dbReference type="PANTHER" id="PTHR15597:SF25">
    <property type="entry name" value="RNA BINDING PROTEIN FOX-1 HOMOLOG 3"/>
    <property type="match status" value="1"/>
</dbReference>
<proteinExistence type="predicted"/>
<evidence type="ECO:0000256" key="2">
    <source>
        <dbReference type="ARBA" id="ARBA00022884"/>
    </source>
</evidence>
<gene>
    <name evidence="5" type="ORF">COCON_G00211230</name>
</gene>
<evidence type="ECO:0000256" key="3">
    <source>
        <dbReference type="ARBA" id="ARBA00023242"/>
    </source>
</evidence>
<reference evidence="5" key="1">
    <citation type="journal article" date="2023" name="Science">
        <title>Genome structures resolve the early diversification of teleost fishes.</title>
        <authorList>
            <person name="Parey E."/>
            <person name="Louis A."/>
            <person name="Montfort J."/>
            <person name="Bouchez O."/>
            <person name="Roques C."/>
            <person name="Iampietro C."/>
            <person name="Lluch J."/>
            <person name="Castinel A."/>
            <person name="Donnadieu C."/>
            <person name="Desvignes T."/>
            <person name="Floi Bucao C."/>
            <person name="Jouanno E."/>
            <person name="Wen M."/>
            <person name="Mejri S."/>
            <person name="Dirks R."/>
            <person name="Jansen H."/>
            <person name="Henkel C."/>
            <person name="Chen W.J."/>
            <person name="Zahm M."/>
            <person name="Cabau C."/>
            <person name="Klopp C."/>
            <person name="Thompson A.W."/>
            <person name="Robinson-Rechavi M."/>
            <person name="Braasch I."/>
            <person name="Lecointre G."/>
            <person name="Bobe J."/>
            <person name="Postlethwait J.H."/>
            <person name="Berthelot C."/>
            <person name="Roest Crollius H."/>
            <person name="Guiguen Y."/>
        </authorList>
    </citation>
    <scope>NUCLEOTIDE SEQUENCE</scope>
    <source>
        <strain evidence="5">Concon-B</strain>
    </source>
</reference>
<accession>A0A9Q1HQT9</accession>
<evidence type="ECO:0008006" key="7">
    <source>
        <dbReference type="Google" id="ProtNLM"/>
    </source>
</evidence>
<dbReference type="GO" id="GO:0005737">
    <property type="term" value="C:cytoplasm"/>
    <property type="evidence" value="ECO:0007669"/>
    <property type="project" value="TreeGrafter"/>
</dbReference>
<dbReference type="GO" id="GO:0000381">
    <property type="term" value="P:regulation of alternative mRNA splicing, via spliceosome"/>
    <property type="evidence" value="ECO:0007669"/>
    <property type="project" value="InterPro"/>
</dbReference>
<feature type="compositionally biased region" description="Pro residues" evidence="4">
    <location>
        <begin position="1"/>
        <end position="12"/>
    </location>
</feature>
<evidence type="ECO:0000313" key="6">
    <source>
        <dbReference type="Proteomes" id="UP001152803"/>
    </source>
</evidence>
<feature type="region of interest" description="Disordered" evidence="4">
    <location>
        <begin position="1"/>
        <end position="71"/>
    </location>
</feature>
<dbReference type="PANTHER" id="PTHR15597">
    <property type="entry name" value="ATAXIN 2-BINDING PROTEIN 1-RELATED"/>
    <property type="match status" value="1"/>
</dbReference>
<dbReference type="GO" id="GO:0003729">
    <property type="term" value="F:mRNA binding"/>
    <property type="evidence" value="ECO:0007669"/>
    <property type="project" value="TreeGrafter"/>
</dbReference>
<dbReference type="Proteomes" id="UP001152803">
    <property type="component" value="Unassembled WGS sequence"/>
</dbReference>
<evidence type="ECO:0000313" key="5">
    <source>
        <dbReference type="EMBL" id="KAJ8254511.1"/>
    </source>
</evidence>
<dbReference type="SUPFAM" id="SSF54928">
    <property type="entry name" value="RNA-binding domain, RBD"/>
    <property type="match status" value="1"/>
</dbReference>
<comment type="caution">
    <text evidence="5">The sequence shown here is derived from an EMBL/GenBank/DDBJ whole genome shotgun (WGS) entry which is preliminary data.</text>
</comment>
<dbReference type="OrthoDB" id="5382468at2759"/>
<dbReference type="EMBL" id="JAFJMO010000016">
    <property type="protein sequence ID" value="KAJ8254511.1"/>
    <property type="molecule type" value="Genomic_DNA"/>
</dbReference>
<comment type="subcellular location">
    <subcellularLocation>
        <location evidence="1">Nucleus</location>
    </subcellularLocation>
</comment>
<sequence length="173" mass="19246">MAQPFPPPPFPPQTCLQAEFGAPHPAQDYTGQGTVPEAPLGLYPPTATPGKTPGSECVPTPASGGVTTPHIDEVTHTEGPQLHLQQTEPSEKLQPKRLHVSNIPFRFRDPDLQHMFGQIGSSSVIYEDGTERHFEYSPRQQRREHCHTRCRSDNAPTGDDYPREQRGILEFTE</sequence>
<dbReference type="GO" id="GO:0005634">
    <property type="term" value="C:nucleus"/>
    <property type="evidence" value="ECO:0007669"/>
    <property type="project" value="UniProtKB-SubCell"/>
</dbReference>
<dbReference type="GO" id="GO:0007399">
    <property type="term" value="P:nervous system development"/>
    <property type="evidence" value="ECO:0007669"/>
    <property type="project" value="InterPro"/>
</dbReference>
<feature type="compositionally biased region" description="Basic residues" evidence="4">
    <location>
        <begin position="140"/>
        <end position="149"/>
    </location>
</feature>
<keyword evidence="3" id="KW-0539">Nucleus</keyword>
<dbReference type="InterPro" id="IPR035979">
    <property type="entry name" value="RBD_domain_sf"/>
</dbReference>
<evidence type="ECO:0000256" key="4">
    <source>
        <dbReference type="SAM" id="MobiDB-lite"/>
    </source>
</evidence>
<evidence type="ECO:0000256" key="1">
    <source>
        <dbReference type="ARBA" id="ARBA00004123"/>
    </source>
</evidence>
<keyword evidence="2" id="KW-0694">RNA-binding</keyword>